<evidence type="ECO:0000313" key="3">
    <source>
        <dbReference type="EMBL" id="QFX97140.1"/>
    </source>
</evidence>
<feature type="signal peptide" evidence="1">
    <location>
        <begin position="1"/>
        <end position="28"/>
    </location>
</feature>
<dbReference type="RefSeq" id="WP_051690452.1">
    <property type="nucleotide sequence ID" value="NZ_CP045571.1"/>
</dbReference>
<gene>
    <name evidence="3" type="ORF">GCD22_03013</name>
</gene>
<organism evidence="3 4">
    <name type="scientific">Acidithiobacillus thiooxidans ATCC 19377</name>
    <dbReference type="NCBI Taxonomy" id="637390"/>
    <lineage>
        <taxon>Bacteria</taxon>
        <taxon>Pseudomonadati</taxon>
        <taxon>Pseudomonadota</taxon>
        <taxon>Acidithiobacillia</taxon>
        <taxon>Acidithiobacillales</taxon>
        <taxon>Acidithiobacillaceae</taxon>
        <taxon>Acidithiobacillus</taxon>
    </lineage>
</organism>
<sequence>MTRHLTPKAALLTAGFILLTVSANPAFAREPAQVNYQVLLLRQELSVQKNGAYTDSIDRVIQPLTMAGVQSQSQMQIGYPANFAQVHILEAYTETASGVKHPVPADAIYTQSSPDALSAPFLSDGRIQSVVFPAVAPGDTLHIRYTIHYDHPYLPGIYAISTLLAPNVPVSKAQIILHTPAAQKLYAAQQGDAWHAMSVSPAKDATSRSFETSLNKVSYPPLGSPALTQYAPLAVISTAEHWTEVAKAYNQLATPAMQMTPELQKAAEHLAHGATGLDAVKVIYYWMQKNIHSVSINYANAGFTPPSASSTLQRGVGDSNANAVLLCTLLGALHIEAVPAMISTSARFHPYPAVDPFAFGHFLVYVPAYHLFLDPTSRYAGIHSLPLEDAGRPVLITGKNPRMTQTPLPDLSLPLIDKHSQLRLSASGTMHDQTVEIRRGYAAQDIRSALMGSKGRMLMKGLRNGFYEQGDLGQLESIAFQNRKKLDQPLGLKTSAVKNGLFIPGHSVAMIMPTDTSIAKPLQAFTAESVRTTPSLINPSYMQSDISLKLPQGYQPAYLPKNIDVQTSVGSYSIHYALSGQTLKIDQRLKLPEFVISAKDYPALHQLAILSSSSTREGLLLVKGFTKR</sequence>
<reference evidence="3 4" key="1">
    <citation type="submission" date="2019-10" db="EMBL/GenBank/DDBJ databases">
        <authorList>
            <person name="Wang R."/>
        </authorList>
    </citation>
    <scope>NUCLEOTIDE SEQUENCE [LARGE SCALE GENOMIC DNA]</scope>
    <source>
        <strain evidence="3 4">ATCC 19377</strain>
    </source>
</reference>
<name>A0A5P9XU13_ACITH</name>
<dbReference type="Gene3D" id="2.60.120.1130">
    <property type="match status" value="1"/>
</dbReference>
<evidence type="ECO:0000313" key="4">
    <source>
        <dbReference type="Proteomes" id="UP000363590"/>
    </source>
</evidence>
<dbReference type="Proteomes" id="UP000363590">
    <property type="component" value="Chromosome"/>
</dbReference>
<dbReference type="KEGG" id="atx:GCD22_03013"/>
<keyword evidence="1" id="KW-0732">Signal</keyword>
<dbReference type="InterPro" id="IPR024618">
    <property type="entry name" value="DUF3857"/>
</dbReference>
<evidence type="ECO:0000259" key="2">
    <source>
        <dbReference type="Pfam" id="PF12969"/>
    </source>
</evidence>
<dbReference type="Pfam" id="PF12969">
    <property type="entry name" value="DUF3857"/>
    <property type="match status" value="1"/>
</dbReference>
<dbReference type="Gene3D" id="3.10.620.30">
    <property type="match status" value="1"/>
</dbReference>
<dbReference type="GeneID" id="60697242"/>
<accession>A0A5P9XU13</accession>
<protein>
    <recommendedName>
        <fullName evidence="2">DUF3857 domain-containing protein</fullName>
    </recommendedName>
</protein>
<feature type="domain" description="DUF3857" evidence="2">
    <location>
        <begin position="50"/>
        <end position="190"/>
    </location>
</feature>
<proteinExistence type="predicted"/>
<evidence type="ECO:0000256" key="1">
    <source>
        <dbReference type="SAM" id="SignalP"/>
    </source>
</evidence>
<dbReference type="EMBL" id="CP045571">
    <property type="protein sequence ID" value="QFX97140.1"/>
    <property type="molecule type" value="Genomic_DNA"/>
</dbReference>
<feature type="chain" id="PRO_5024399684" description="DUF3857 domain-containing protein" evidence="1">
    <location>
        <begin position="29"/>
        <end position="628"/>
    </location>
</feature>
<dbReference type="Gene3D" id="2.60.40.3140">
    <property type="match status" value="1"/>
</dbReference>
<dbReference type="AlphaFoldDB" id="A0A5P9XU13"/>